<dbReference type="Pfam" id="PF00067">
    <property type="entry name" value="p450"/>
    <property type="match status" value="1"/>
</dbReference>
<evidence type="ECO:0000256" key="2">
    <source>
        <dbReference type="ARBA" id="ARBA00010617"/>
    </source>
</evidence>
<dbReference type="GeneID" id="80895704"/>
<keyword evidence="12" id="KW-1185">Reference proteome</keyword>
<dbReference type="PANTHER" id="PTHR24305">
    <property type="entry name" value="CYTOCHROME P450"/>
    <property type="match status" value="1"/>
</dbReference>
<feature type="transmembrane region" description="Helical" evidence="10">
    <location>
        <begin position="37"/>
        <end position="59"/>
    </location>
</feature>
<keyword evidence="7 9" id="KW-0503">Monooxygenase</keyword>
<organism evidence="11 12">
    <name type="scientific">Akanthomyces muscarius</name>
    <name type="common">Entomopathogenic fungus</name>
    <name type="synonym">Lecanicillium muscarium</name>
    <dbReference type="NCBI Taxonomy" id="2231603"/>
    <lineage>
        <taxon>Eukaryota</taxon>
        <taxon>Fungi</taxon>
        <taxon>Dikarya</taxon>
        <taxon>Ascomycota</taxon>
        <taxon>Pezizomycotina</taxon>
        <taxon>Sordariomycetes</taxon>
        <taxon>Hypocreomycetidae</taxon>
        <taxon>Hypocreales</taxon>
        <taxon>Cordycipitaceae</taxon>
        <taxon>Akanthomyces</taxon>
    </lineage>
</organism>
<proteinExistence type="inferred from homology"/>
<keyword evidence="3 8" id="KW-0349">Heme</keyword>
<dbReference type="SUPFAM" id="SSF48264">
    <property type="entry name" value="Cytochrome P450"/>
    <property type="match status" value="1"/>
</dbReference>
<protein>
    <recommendedName>
        <fullName evidence="13">Cytochrome P450</fullName>
    </recommendedName>
</protein>
<evidence type="ECO:0000256" key="3">
    <source>
        <dbReference type="ARBA" id="ARBA00022617"/>
    </source>
</evidence>
<keyword evidence="10" id="KW-0812">Transmembrane</keyword>
<name>A0A9W8QI97_AKAMU</name>
<reference evidence="11" key="1">
    <citation type="journal article" date="2023" name="Access Microbiol">
        <title>De-novo genome assembly for Akanthomyces muscarius, a biocontrol agent of insect agricultural pests.</title>
        <authorList>
            <person name="Erdos Z."/>
            <person name="Studholme D.J."/>
            <person name="Raymond B."/>
            <person name="Sharma M."/>
        </authorList>
    </citation>
    <scope>NUCLEOTIDE SEQUENCE</scope>
    <source>
        <strain evidence="11">Ve6</strain>
    </source>
</reference>
<dbReference type="Gene3D" id="1.10.630.10">
    <property type="entry name" value="Cytochrome P450"/>
    <property type="match status" value="1"/>
</dbReference>
<sequence length="559" mass="62795">MGSARVATRKFYFIETVSGVLRKRETQTSGSMENLDYLSAALAAILTYAIYTAIWRLYFSPIAHFPGPRLAALTHGYEAYYNNVKGGKYIYRIQEMHNRYGPIVRISPSDLHVNDPNFYDVLYPSTTSGRRANKSASLTKFFGLDDSLFSTIEHDTHRMRRAALLPFFSPSYVRRLQPMFQERLDVLLARMAALKDTEQAVNASCLFAAFSNDLVQTLAFGQCAGKLETPDFDSSERDAALSGAQSFHVLKRIPWLNNVMMAMPEAVSHVLSPSLASFMRQKRMTREQIARLSCVSADEFAGADVTPIFQQVMLSSKLPPSEKSVERVAQDAQMLLMAGTLTMASVLEHLIYWMVDNPAVLQRLKTELCEVMPSIDDVGKVPIAKLEGLPYMTAIVKESIRLIYGNSTPHFRFDPDKSLVYDDAATGRRWEIPRNTSVGMSSVLLHHNEQHFPESSRFVPERWIGDDGKKLDKYNVGFGKGSRVCIGMPQAYAVMRLVLAQVWRLWASPGAQIGDEIGVLSLHDTSPHDVQMSGDFFVAAYNKIQGVEFKLHDMKVRTI</sequence>
<dbReference type="InterPro" id="IPR036396">
    <property type="entry name" value="Cyt_P450_sf"/>
</dbReference>
<evidence type="ECO:0000256" key="7">
    <source>
        <dbReference type="ARBA" id="ARBA00023033"/>
    </source>
</evidence>
<dbReference type="PANTHER" id="PTHR24305:SF157">
    <property type="entry name" value="N-ACETYLTRYPTOPHAN 6-HYDROXYLASE IVOC-RELATED"/>
    <property type="match status" value="1"/>
</dbReference>
<dbReference type="CDD" id="cd11062">
    <property type="entry name" value="CYP58-like"/>
    <property type="match status" value="1"/>
</dbReference>
<dbReference type="PRINTS" id="PR00465">
    <property type="entry name" value="EP450IV"/>
</dbReference>
<keyword evidence="10" id="KW-1133">Transmembrane helix</keyword>
<dbReference type="PROSITE" id="PS00086">
    <property type="entry name" value="CYTOCHROME_P450"/>
    <property type="match status" value="1"/>
</dbReference>
<keyword evidence="5 9" id="KW-0560">Oxidoreductase</keyword>
<comment type="cofactor">
    <cofactor evidence="1 8">
        <name>heme</name>
        <dbReference type="ChEBI" id="CHEBI:30413"/>
    </cofactor>
</comment>
<gene>
    <name evidence="11" type="ORF">LMH87_008545</name>
</gene>
<evidence type="ECO:0000256" key="6">
    <source>
        <dbReference type="ARBA" id="ARBA00023004"/>
    </source>
</evidence>
<dbReference type="Proteomes" id="UP001144673">
    <property type="component" value="Unassembled WGS sequence"/>
</dbReference>
<dbReference type="RefSeq" id="XP_056056365.1">
    <property type="nucleotide sequence ID" value="XM_056201733.1"/>
</dbReference>
<evidence type="ECO:0000313" key="12">
    <source>
        <dbReference type="Proteomes" id="UP001144673"/>
    </source>
</evidence>
<dbReference type="GO" id="GO:0016705">
    <property type="term" value="F:oxidoreductase activity, acting on paired donors, with incorporation or reduction of molecular oxygen"/>
    <property type="evidence" value="ECO:0007669"/>
    <property type="project" value="InterPro"/>
</dbReference>
<dbReference type="GO" id="GO:0004497">
    <property type="term" value="F:monooxygenase activity"/>
    <property type="evidence" value="ECO:0007669"/>
    <property type="project" value="UniProtKB-KW"/>
</dbReference>
<dbReference type="EMBL" id="JAJHUN010000006">
    <property type="protein sequence ID" value="KAJ4157998.1"/>
    <property type="molecule type" value="Genomic_DNA"/>
</dbReference>
<keyword evidence="6 8" id="KW-0408">Iron</keyword>
<keyword evidence="4 8" id="KW-0479">Metal-binding</keyword>
<evidence type="ECO:0000256" key="5">
    <source>
        <dbReference type="ARBA" id="ARBA00023002"/>
    </source>
</evidence>
<dbReference type="InterPro" id="IPR050121">
    <property type="entry name" value="Cytochrome_P450_monoxygenase"/>
</dbReference>
<evidence type="ECO:0000256" key="9">
    <source>
        <dbReference type="RuleBase" id="RU000461"/>
    </source>
</evidence>
<evidence type="ECO:0000256" key="10">
    <source>
        <dbReference type="SAM" id="Phobius"/>
    </source>
</evidence>
<evidence type="ECO:0000256" key="4">
    <source>
        <dbReference type="ARBA" id="ARBA00022723"/>
    </source>
</evidence>
<dbReference type="KEGG" id="amus:LMH87_008545"/>
<dbReference type="InterPro" id="IPR017972">
    <property type="entry name" value="Cyt_P450_CS"/>
</dbReference>
<dbReference type="InterPro" id="IPR002403">
    <property type="entry name" value="Cyt_P450_E_grp-IV"/>
</dbReference>
<comment type="caution">
    <text evidence="11">The sequence shown here is derived from an EMBL/GenBank/DDBJ whole genome shotgun (WGS) entry which is preliminary data.</text>
</comment>
<dbReference type="InterPro" id="IPR001128">
    <property type="entry name" value="Cyt_P450"/>
</dbReference>
<evidence type="ECO:0000256" key="1">
    <source>
        <dbReference type="ARBA" id="ARBA00001971"/>
    </source>
</evidence>
<evidence type="ECO:0008006" key="13">
    <source>
        <dbReference type="Google" id="ProtNLM"/>
    </source>
</evidence>
<comment type="similarity">
    <text evidence="2 9">Belongs to the cytochrome P450 family.</text>
</comment>
<dbReference type="GO" id="GO:0005506">
    <property type="term" value="F:iron ion binding"/>
    <property type="evidence" value="ECO:0007669"/>
    <property type="project" value="InterPro"/>
</dbReference>
<accession>A0A9W8QI97</accession>
<evidence type="ECO:0000313" key="11">
    <source>
        <dbReference type="EMBL" id="KAJ4157998.1"/>
    </source>
</evidence>
<feature type="binding site" description="axial binding residue" evidence="8">
    <location>
        <position position="485"/>
    </location>
    <ligand>
        <name>heme</name>
        <dbReference type="ChEBI" id="CHEBI:30413"/>
    </ligand>
    <ligandPart>
        <name>Fe</name>
        <dbReference type="ChEBI" id="CHEBI:18248"/>
    </ligandPart>
</feature>
<keyword evidence="10" id="KW-0472">Membrane</keyword>
<dbReference type="GO" id="GO:0020037">
    <property type="term" value="F:heme binding"/>
    <property type="evidence" value="ECO:0007669"/>
    <property type="project" value="InterPro"/>
</dbReference>
<dbReference type="AlphaFoldDB" id="A0A9W8QI97"/>
<evidence type="ECO:0000256" key="8">
    <source>
        <dbReference type="PIRSR" id="PIRSR602403-1"/>
    </source>
</evidence>